<name>A0ABV8CMF0_9GAMM</name>
<dbReference type="PANTHER" id="PTHR43420:SF44">
    <property type="entry name" value="ACETYLTRANSFERASE YPEA"/>
    <property type="match status" value="1"/>
</dbReference>
<evidence type="ECO:0000256" key="3">
    <source>
        <dbReference type="ARBA" id="ARBA00022679"/>
    </source>
</evidence>
<sequence>MVPECRPLCPDQLSLMLPIEQAAHIAPWSANLLAQSFGERYLTVGIWQGEQLLGFYIADWLLDESTLHNICVAPGVRRLGYGARLLEDYLHRSAARGCACWWLEVRRSNAAAIALYQRYGYQIAGCRKAYYRHEDGVEDALVMQRQSEALA</sequence>
<dbReference type="Proteomes" id="UP001595692">
    <property type="component" value="Unassembled WGS sequence"/>
</dbReference>
<comment type="catalytic activity">
    <reaction evidence="5">
        <text>N-terminal L-alanyl-[ribosomal protein bS18] + acetyl-CoA = N-terminal N(alpha)-acetyl-L-alanyl-[ribosomal protein bS18] + CoA + H(+)</text>
        <dbReference type="Rhea" id="RHEA:43756"/>
        <dbReference type="Rhea" id="RHEA-COMP:10676"/>
        <dbReference type="Rhea" id="RHEA-COMP:10677"/>
        <dbReference type="ChEBI" id="CHEBI:15378"/>
        <dbReference type="ChEBI" id="CHEBI:57287"/>
        <dbReference type="ChEBI" id="CHEBI:57288"/>
        <dbReference type="ChEBI" id="CHEBI:64718"/>
        <dbReference type="ChEBI" id="CHEBI:83683"/>
        <dbReference type="EC" id="2.3.1.266"/>
    </reaction>
</comment>
<gene>
    <name evidence="7" type="primary">rimI</name>
    <name evidence="7" type="ORF">ACFOSS_07335</name>
</gene>
<dbReference type="InterPro" id="IPR016181">
    <property type="entry name" value="Acyl_CoA_acyltransferase"/>
</dbReference>
<reference evidence="8" key="1">
    <citation type="journal article" date="2019" name="Int. J. Syst. Evol. Microbiol.">
        <title>The Global Catalogue of Microorganisms (GCM) 10K type strain sequencing project: providing services to taxonomists for standard genome sequencing and annotation.</title>
        <authorList>
            <consortium name="The Broad Institute Genomics Platform"/>
            <consortium name="The Broad Institute Genome Sequencing Center for Infectious Disease"/>
            <person name="Wu L."/>
            <person name="Ma J."/>
        </authorList>
    </citation>
    <scope>NUCLEOTIDE SEQUENCE [LARGE SCALE GENOMIC DNA]</scope>
    <source>
        <strain evidence="8">CCUG 54939</strain>
    </source>
</reference>
<comment type="subcellular location">
    <subcellularLocation>
        <location evidence="5">Cytoplasm</location>
    </subcellularLocation>
</comment>
<dbReference type="GO" id="GO:0008999">
    <property type="term" value="F:protein-N-terminal-alanine acetyltransferase activity"/>
    <property type="evidence" value="ECO:0007669"/>
    <property type="project" value="UniProtKB-EC"/>
</dbReference>
<dbReference type="Gene3D" id="3.40.630.30">
    <property type="match status" value="1"/>
</dbReference>
<comment type="caution">
    <text evidence="7">The sequence shown here is derived from an EMBL/GenBank/DDBJ whole genome shotgun (WGS) entry which is preliminary data.</text>
</comment>
<dbReference type="CDD" id="cd04301">
    <property type="entry name" value="NAT_SF"/>
    <property type="match status" value="1"/>
</dbReference>
<keyword evidence="4 7" id="KW-0012">Acyltransferase</keyword>
<evidence type="ECO:0000256" key="4">
    <source>
        <dbReference type="ARBA" id="ARBA00023315"/>
    </source>
</evidence>
<evidence type="ECO:0000259" key="6">
    <source>
        <dbReference type="PROSITE" id="PS51186"/>
    </source>
</evidence>
<evidence type="ECO:0000313" key="7">
    <source>
        <dbReference type="EMBL" id="MFC3913274.1"/>
    </source>
</evidence>
<keyword evidence="7" id="KW-0687">Ribonucleoprotein</keyword>
<comment type="function">
    <text evidence="5">Acetylates the N-terminal alanine of ribosomal protein bS18.</text>
</comment>
<dbReference type="EMBL" id="JBHSAF010000006">
    <property type="protein sequence ID" value="MFC3913274.1"/>
    <property type="molecule type" value="Genomic_DNA"/>
</dbReference>
<organism evidence="7 8">
    <name type="scientific">Pseudaeromonas sharmana</name>
    <dbReference type="NCBI Taxonomy" id="328412"/>
    <lineage>
        <taxon>Bacteria</taxon>
        <taxon>Pseudomonadati</taxon>
        <taxon>Pseudomonadota</taxon>
        <taxon>Gammaproteobacteria</taxon>
        <taxon>Aeromonadales</taxon>
        <taxon>Aeromonadaceae</taxon>
        <taxon>Pseudaeromonas</taxon>
    </lineage>
</organism>
<keyword evidence="3 7" id="KW-0808">Transferase</keyword>
<dbReference type="PANTHER" id="PTHR43420">
    <property type="entry name" value="ACETYLTRANSFERASE"/>
    <property type="match status" value="1"/>
</dbReference>
<dbReference type="PROSITE" id="PS51186">
    <property type="entry name" value="GNAT"/>
    <property type="match status" value="1"/>
</dbReference>
<dbReference type="InterPro" id="IPR000182">
    <property type="entry name" value="GNAT_dom"/>
</dbReference>
<evidence type="ECO:0000256" key="2">
    <source>
        <dbReference type="ARBA" id="ARBA00022490"/>
    </source>
</evidence>
<evidence type="ECO:0000256" key="1">
    <source>
        <dbReference type="ARBA" id="ARBA00005395"/>
    </source>
</evidence>
<accession>A0ABV8CMF0</accession>
<dbReference type="SUPFAM" id="SSF55729">
    <property type="entry name" value="Acyl-CoA N-acyltransferases (Nat)"/>
    <property type="match status" value="1"/>
</dbReference>
<proteinExistence type="inferred from homology"/>
<evidence type="ECO:0000313" key="8">
    <source>
        <dbReference type="Proteomes" id="UP001595692"/>
    </source>
</evidence>
<evidence type="ECO:0000256" key="5">
    <source>
        <dbReference type="RuleBase" id="RU363094"/>
    </source>
</evidence>
<dbReference type="NCBIfam" id="TIGR01575">
    <property type="entry name" value="rimI"/>
    <property type="match status" value="1"/>
</dbReference>
<dbReference type="InterPro" id="IPR006464">
    <property type="entry name" value="AcTrfase_RimI/Ard1"/>
</dbReference>
<dbReference type="EC" id="2.3.1.266" evidence="5"/>
<keyword evidence="8" id="KW-1185">Reference proteome</keyword>
<keyword evidence="2 5" id="KW-0963">Cytoplasm</keyword>
<protein>
    <recommendedName>
        <fullName evidence="5">[Ribosomal protein bS18]-alanine N-acetyltransferase</fullName>
        <ecNumber evidence="5">2.3.1.266</ecNumber>
    </recommendedName>
</protein>
<dbReference type="RefSeq" id="WP_377151545.1">
    <property type="nucleotide sequence ID" value="NZ_JBHSAF010000006.1"/>
</dbReference>
<feature type="domain" description="N-acetyltransferase" evidence="6">
    <location>
        <begin position="3"/>
        <end position="148"/>
    </location>
</feature>
<dbReference type="InterPro" id="IPR050680">
    <property type="entry name" value="YpeA/RimI_acetyltransf"/>
</dbReference>
<dbReference type="Pfam" id="PF00583">
    <property type="entry name" value="Acetyltransf_1"/>
    <property type="match status" value="1"/>
</dbReference>
<comment type="similarity">
    <text evidence="1 5">Belongs to the acetyltransferase family. RimI subfamily.</text>
</comment>
<keyword evidence="7" id="KW-0689">Ribosomal protein</keyword>
<dbReference type="GO" id="GO:0005840">
    <property type="term" value="C:ribosome"/>
    <property type="evidence" value="ECO:0007669"/>
    <property type="project" value="UniProtKB-KW"/>
</dbReference>